<dbReference type="AlphaFoldDB" id="A0A660SBZ5"/>
<evidence type="ECO:0008006" key="3">
    <source>
        <dbReference type="Google" id="ProtNLM"/>
    </source>
</evidence>
<gene>
    <name evidence="1" type="ORF">DRP43_05800</name>
</gene>
<name>A0A660SBZ5_UNCT6</name>
<dbReference type="Pfam" id="PF13385">
    <property type="entry name" value="Laminin_G_3"/>
    <property type="match status" value="1"/>
</dbReference>
<feature type="non-terminal residue" evidence="1">
    <location>
        <position position="1"/>
    </location>
</feature>
<accession>A0A660SBZ5</accession>
<organism evidence="1 2">
    <name type="scientific">candidate division TA06 bacterium</name>
    <dbReference type="NCBI Taxonomy" id="2250710"/>
    <lineage>
        <taxon>Bacteria</taxon>
        <taxon>Bacteria division TA06</taxon>
    </lineage>
</organism>
<dbReference type="Proteomes" id="UP000271125">
    <property type="component" value="Unassembled WGS sequence"/>
</dbReference>
<evidence type="ECO:0000313" key="1">
    <source>
        <dbReference type="EMBL" id="RKX68324.1"/>
    </source>
</evidence>
<reference evidence="1 2" key="1">
    <citation type="submission" date="2018-06" db="EMBL/GenBank/DDBJ databases">
        <title>Extensive metabolic versatility and redundancy in microbially diverse, dynamic hydrothermal sediments.</title>
        <authorList>
            <person name="Dombrowski N."/>
            <person name="Teske A."/>
            <person name="Baker B.J."/>
        </authorList>
    </citation>
    <scope>NUCLEOTIDE SEQUENCE [LARGE SCALE GENOMIC DNA]</scope>
    <source>
        <strain evidence="1">B10_G13</strain>
    </source>
</reference>
<dbReference type="InterPro" id="IPR013320">
    <property type="entry name" value="ConA-like_dom_sf"/>
</dbReference>
<proteinExistence type="predicted"/>
<comment type="caution">
    <text evidence="1">The sequence shown here is derived from an EMBL/GenBank/DDBJ whole genome shotgun (WGS) entry which is preliminary data.</text>
</comment>
<dbReference type="SUPFAM" id="SSF49899">
    <property type="entry name" value="Concanavalin A-like lectins/glucanases"/>
    <property type="match status" value="1"/>
</dbReference>
<evidence type="ECO:0000313" key="2">
    <source>
        <dbReference type="Proteomes" id="UP000271125"/>
    </source>
</evidence>
<sequence length="181" mass="21431">WTLRGRTTDGGYWHWVNDPPYWKFWVGHWEYKDILLLKYAFKVKYSTGWLSLLDYDEVSITMDEVAHPEYDVYAWHYVVGVYDGTYSETKARISIKVIHEDEEYTLENSKIVDKWTLRADDNFVTIGGTENWFGARCFDGLIDEVRILDKVLTDEEIEAIYTFTGGTGSGDREYKTLYWRE</sequence>
<protein>
    <recommendedName>
        <fullName evidence="3">LamG domain-containing protein</fullName>
    </recommendedName>
</protein>
<dbReference type="Gene3D" id="2.60.120.200">
    <property type="match status" value="1"/>
</dbReference>
<dbReference type="EMBL" id="QNBD01000287">
    <property type="protein sequence ID" value="RKX68324.1"/>
    <property type="molecule type" value="Genomic_DNA"/>
</dbReference>